<evidence type="ECO:0000313" key="1">
    <source>
        <dbReference type="EMBL" id="SVE22942.1"/>
    </source>
</evidence>
<protein>
    <submittedName>
        <fullName evidence="1">Uncharacterized protein</fullName>
    </submittedName>
</protein>
<sequence length="63" mass="7670">GNGKLEESYKRTLTEKPWESCPYKLCKDTGIDIIIFRRNNRNRRRGFHNTWVYYNEFKPITSK</sequence>
<feature type="non-terminal residue" evidence="1">
    <location>
        <position position="1"/>
    </location>
</feature>
<accession>A0A383BSQ1</accession>
<organism evidence="1">
    <name type="scientific">marine metagenome</name>
    <dbReference type="NCBI Taxonomy" id="408172"/>
    <lineage>
        <taxon>unclassified sequences</taxon>
        <taxon>metagenomes</taxon>
        <taxon>ecological metagenomes</taxon>
    </lineage>
</organism>
<dbReference type="SUPFAM" id="SSF51713">
    <property type="entry name" value="tRNA-guanine transglycosylase"/>
    <property type="match status" value="1"/>
</dbReference>
<dbReference type="AlphaFoldDB" id="A0A383BSQ1"/>
<dbReference type="EMBL" id="UINC01202919">
    <property type="protein sequence ID" value="SVE22942.1"/>
    <property type="molecule type" value="Genomic_DNA"/>
</dbReference>
<proteinExistence type="predicted"/>
<gene>
    <name evidence="1" type="ORF">METZ01_LOCUS475796</name>
</gene>
<dbReference type="InterPro" id="IPR036511">
    <property type="entry name" value="TGT-like_sf"/>
</dbReference>
<dbReference type="GO" id="GO:0006400">
    <property type="term" value="P:tRNA modification"/>
    <property type="evidence" value="ECO:0007669"/>
    <property type="project" value="InterPro"/>
</dbReference>
<reference evidence="1" key="1">
    <citation type="submission" date="2018-05" db="EMBL/GenBank/DDBJ databases">
        <authorList>
            <person name="Lanie J.A."/>
            <person name="Ng W.-L."/>
            <person name="Kazmierczak K.M."/>
            <person name="Andrzejewski T.M."/>
            <person name="Davidsen T.M."/>
            <person name="Wayne K.J."/>
            <person name="Tettelin H."/>
            <person name="Glass J.I."/>
            <person name="Rusch D."/>
            <person name="Podicherti R."/>
            <person name="Tsui H.-C.T."/>
            <person name="Winkler M.E."/>
        </authorList>
    </citation>
    <scope>NUCLEOTIDE SEQUENCE</scope>
</reference>
<name>A0A383BSQ1_9ZZZZ</name>